<gene>
    <name evidence="1" type="ORF">Izhevsk_145</name>
</gene>
<dbReference type="Proteomes" id="UP000503405">
    <property type="component" value="Segment"/>
</dbReference>
<protein>
    <submittedName>
        <fullName evidence="1">Uncharacterized protein</fullName>
    </submittedName>
</protein>
<organism evidence="1 2">
    <name type="scientific">Bacillus phage Izhevsk</name>
    <dbReference type="NCBI Taxonomy" id="2724322"/>
    <lineage>
        <taxon>Viruses</taxon>
        <taxon>Duplodnaviria</taxon>
        <taxon>Heunggongvirae</taxon>
        <taxon>Uroviricota</taxon>
        <taxon>Caudoviricetes</taxon>
        <taxon>Joanripponvirinae</taxon>
        <taxon>Tsamsavirus</taxon>
        <taxon>Tsamsavirus izhevsk</taxon>
    </lineage>
</organism>
<name>A0A6H0X6A4_9CAUD</name>
<dbReference type="EMBL" id="MT254578">
    <property type="protein sequence ID" value="QIW89826.1"/>
    <property type="molecule type" value="Genomic_DNA"/>
</dbReference>
<keyword evidence="2" id="KW-1185">Reference proteome</keyword>
<sequence length="74" mass="8691">MTNLEVLIFEVTERIELLEGDIEEYNEVYGDDFYAIDASGGNFDDAYDLGYEHGELFKEYHMLKKFKKQLEGLK</sequence>
<proteinExistence type="predicted"/>
<evidence type="ECO:0000313" key="2">
    <source>
        <dbReference type="Proteomes" id="UP000503405"/>
    </source>
</evidence>
<reference evidence="1 2" key="1">
    <citation type="submission" date="2020-03" db="EMBL/GenBank/DDBJ databases">
        <authorList>
            <person name="Skorynina A."/>
            <person name="Kazantseva O."/>
            <person name="Baycher S."/>
            <person name="Piligrimova E."/>
            <person name="Kuliabin V."/>
            <person name="Shadrin A."/>
        </authorList>
    </citation>
    <scope>NUCLEOTIDE SEQUENCE [LARGE SCALE GENOMIC DNA]</scope>
</reference>
<accession>A0A6H0X6A4</accession>
<evidence type="ECO:0000313" key="1">
    <source>
        <dbReference type="EMBL" id="QIW89826.1"/>
    </source>
</evidence>